<gene>
    <name evidence="2" type="ORF">FC83_GL001243</name>
</gene>
<name>A0A0R1Y770_9LACO</name>
<evidence type="ECO:0000313" key="3">
    <source>
        <dbReference type="Proteomes" id="UP000051236"/>
    </source>
</evidence>
<proteinExistence type="predicted"/>
<evidence type="ECO:0000313" key="2">
    <source>
        <dbReference type="EMBL" id="KRM35116.1"/>
    </source>
</evidence>
<dbReference type="Proteomes" id="UP000051236">
    <property type="component" value="Unassembled WGS sequence"/>
</dbReference>
<dbReference type="PATRIC" id="fig|1423734.3.peg.1256"/>
<evidence type="ECO:0000256" key="1">
    <source>
        <dbReference type="SAM" id="MobiDB-lite"/>
    </source>
</evidence>
<evidence type="ECO:0008006" key="4">
    <source>
        <dbReference type="Google" id="ProtNLM"/>
    </source>
</evidence>
<accession>A0A0R1Y770</accession>
<organism evidence="2 3">
    <name type="scientific">Agrilactobacillus composti DSM 18527 = JCM 14202</name>
    <dbReference type="NCBI Taxonomy" id="1423734"/>
    <lineage>
        <taxon>Bacteria</taxon>
        <taxon>Bacillati</taxon>
        <taxon>Bacillota</taxon>
        <taxon>Bacilli</taxon>
        <taxon>Lactobacillales</taxon>
        <taxon>Lactobacillaceae</taxon>
        <taxon>Agrilactobacillus</taxon>
    </lineage>
</organism>
<dbReference type="AlphaFoldDB" id="A0A0R1Y770"/>
<reference evidence="2 3" key="1">
    <citation type="journal article" date="2015" name="Genome Announc.">
        <title>Expanding the biotechnology potential of lactobacilli through comparative genomics of 213 strains and associated genera.</title>
        <authorList>
            <person name="Sun Z."/>
            <person name="Harris H.M."/>
            <person name="McCann A."/>
            <person name="Guo C."/>
            <person name="Argimon S."/>
            <person name="Zhang W."/>
            <person name="Yang X."/>
            <person name="Jeffery I.B."/>
            <person name="Cooney J.C."/>
            <person name="Kagawa T.F."/>
            <person name="Liu W."/>
            <person name="Song Y."/>
            <person name="Salvetti E."/>
            <person name="Wrobel A."/>
            <person name="Rasinkangas P."/>
            <person name="Parkhill J."/>
            <person name="Rea M.C."/>
            <person name="O'Sullivan O."/>
            <person name="Ritari J."/>
            <person name="Douillard F.P."/>
            <person name="Paul Ross R."/>
            <person name="Yang R."/>
            <person name="Briner A.E."/>
            <person name="Felis G.E."/>
            <person name="de Vos W.M."/>
            <person name="Barrangou R."/>
            <person name="Klaenhammer T.R."/>
            <person name="Caufield P.W."/>
            <person name="Cui Y."/>
            <person name="Zhang H."/>
            <person name="O'Toole P.W."/>
        </authorList>
    </citation>
    <scope>NUCLEOTIDE SEQUENCE [LARGE SCALE GENOMIC DNA]</scope>
    <source>
        <strain evidence="2 3">DSM 18527</strain>
    </source>
</reference>
<feature type="region of interest" description="Disordered" evidence="1">
    <location>
        <begin position="94"/>
        <end position="113"/>
    </location>
</feature>
<feature type="compositionally biased region" description="Low complexity" evidence="1">
    <location>
        <begin position="97"/>
        <end position="110"/>
    </location>
</feature>
<comment type="caution">
    <text evidence="2">The sequence shown here is derived from an EMBL/GenBank/DDBJ whole genome shotgun (WGS) entry which is preliminary data.</text>
</comment>
<sequence>MTFTTVALSGVVLAGQQTTAVQADGVGTVVNPAGDAPVYIYDAPNGNVISGRTLPNGSSWQIGAVQTVSGRGTWYEIGSNVWINDYAFKATGASGSTTTPTTPTTPTTTTQAGVGTIVNPQGNAPVYAYDGPAGNVIAGQTYPNGSRWQYGQVQTVSGQGTYYEIGPNIWVNDYVFKVDSNSGTGTITTPGQGSTTTPTQNKIATTTEKTPVFDAPAGELTGQLLGENTQWVYTSTQSANGATWLEVGTNQWINASQTNVATGGSTTGDSSTGTEQTASGHVTISATGANLRDAPNGNILRWLDAGTTWQVTGAKTVGGSLWYQLGGNQWVSSTTIAYDDSTNVSVSQGSGNQILHLTSAAQLYSAPVPAGGGLIGQSLQANTDWKVNDLKTYNGQAWALVGSNQWVSVANGQLINA</sequence>
<keyword evidence="3" id="KW-1185">Reference proteome</keyword>
<dbReference type="EMBL" id="AZGA01000016">
    <property type="protein sequence ID" value="KRM35116.1"/>
    <property type="molecule type" value="Genomic_DNA"/>
</dbReference>
<dbReference type="STRING" id="1423734.FC83_GL001243"/>
<protein>
    <recommendedName>
        <fullName evidence="4">Surface layer protein A domain-containing protein</fullName>
    </recommendedName>
</protein>